<gene>
    <name evidence="9" type="ORF">IAB93_08100</name>
</gene>
<evidence type="ECO:0000256" key="1">
    <source>
        <dbReference type="ARBA" id="ARBA00011900"/>
    </source>
</evidence>
<dbReference type="PANTHER" id="PTHR33841">
    <property type="entry name" value="DNA METHYLTRANSFERASE YEEA-RELATED"/>
    <property type="match status" value="1"/>
</dbReference>
<keyword evidence="4" id="KW-0949">S-adenosyl-L-methionine</keyword>
<keyword evidence="3" id="KW-0808">Transferase</keyword>
<keyword evidence="6" id="KW-0238">DNA-binding</keyword>
<evidence type="ECO:0000259" key="8">
    <source>
        <dbReference type="Pfam" id="PF07669"/>
    </source>
</evidence>
<evidence type="ECO:0000256" key="4">
    <source>
        <dbReference type="ARBA" id="ARBA00022691"/>
    </source>
</evidence>
<evidence type="ECO:0000313" key="10">
    <source>
        <dbReference type="Proteomes" id="UP000823597"/>
    </source>
</evidence>
<dbReference type="Proteomes" id="UP000823597">
    <property type="component" value="Unassembled WGS sequence"/>
</dbReference>
<protein>
    <recommendedName>
        <fullName evidence="1">site-specific DNA-methyltransferase (adenine-specific)</fullName>
        <ecNumber evidence="1">2.1.1.72</ecNumber>
    </recommendedName>
</protein>
<dbReference type="InterPro" id="IPR029063">
    <property type="entry name" value="SAM-dependent_MTases_sf"/>
</dbReference>
<evidence type="ECO:0000256" key="6">
    <source>
        <dbReference type="ARBA" id="ARBA00023125"/>
    </source>
</evidence>
<comment type="catalytic activity">
    <reaction evidence="7">
        <text>a 2'-deoxyadenosine in DNA + S-adenosyl-L-methionine = an N(6)-methyl-2'-deoxyadenosine in DNA + S-adenosyl-L-homocysteine + H(+)</text>
        <dbReference type="Rhea" id="RHEA:15197"/>
        <dbReference type="Rhea" id="RHEA-COMP:12418"/>
        <dbReference type="Rhea" id="RHEA-COMP:12419"/>
        <dbReference type="ChEBI" id="CHEBI:15378"/>
        <dbReference type="ChEBI" id="CHEBI:57856"/>
        <dbReference type="ChEBI" id="CHEBI:59789"/>
        <dbReference type="ChEBI" id="CHEBI:90615"/>
        <dbReference type="ChEBI" id="CHEBI:90616"/>
        <dbReference type="EC" id="2.1.1.72"/>
    </reaction>
</comment>
<dbReference type="AlphaFoldDB" id="A0A9D9I4V7"/>
<dbReference type="GO" id="GO:0003676">
    <property type="term" value="F:nucleic acid binding"/>
    <property type="evidence" value="ECO:0007669"/>
    <property type="project" value="InterPro"/>
</dbReference>
<evidence type="ECO:0000256" key="2">
    <source>
        <dbReference type="ARBA" id="ARBA00022603"/>
    </source>
</evidence>
<accession>A0A9D9I4V7</accession>
<reference evidence="9" key="2">
    <citation type="journal article" date="2021" name="PeerJ">
        <title>Extensive microbial diversity within the chicken gut microbiome revealed by metagenomics and culture.</title>
        <authorList>
            <person name="Gilroy R."/>
            <person name="Ravi A."/>
            <person name="Getino M."/>
            <person name="Pursley I."/>
            <person name="Horton D.L."/>
            <person name="Alikhan N.F."/>
            <person name="Baker D."/>
            <person name="Gharbi K."/>
            <person name="Hall N."/>
            <person name="Watson M."/>
            <person name="Adriaenssens E.M."/>
            <person name="Foster-Nyarko E."/>
            <person name="Jarju S."/>
            <person name="Secka A."/>
            <person name="Antonio M."/>
            <person name="Oren A."/>
            <person name="Chaudhuri R.R."/>
            <person name="La Ragione R."/>
            <person name="Hildebrand F."/>
            <person name="Pallen M.J."/>
        </authorList>
    </citation>
    <scope>NUCLEOTIDE SEQUENCE</scope>
    <source>
        <strain evidence="9">10037</strain>
    </source>
</reference>
<proteinExistence type="predicted"/>
<organism evidence="9 10">
    <name type="scientific">Candidatus Merdivivens pullistercoris</name>
    <dbReference type="NCBI Taxonomy" id="2840873"/>
    <lineage>
        <taxon>Bacteria</taxon>
        <taxon>Pseudomonadati</taxon>
        <taxon>Bacteroidota</taxon>
        <taxon>Bacteroidia</taxon>
        <taxon>Bacteroidales</taxon>
        <taxon>Muribaculaceae</taxon>
        <taxon>Muribaculaceae incertae sedis</taxon>
        <taxon>Candidatus Merdivivens</taxon>
    </lineage>
</organism>
<dbReference type="GO" id="GO:0032259">
    <property type="term" value="P:methylation"/>
    <property type="evidence" value="ECO:0007669"/>
    <property type="project" value="UniProtKB-KW"/>
</dbReference>
<dbReference type="EC" id="2.1.1.72" evidence="1"/>
<dbReference type="PROSITE" id="PS00092">
    <property type="entry name" value="N6_MTASE"/>
    <property type="match status" value="1"/>
</dbReference>
<comment type="caution">
    <text evidence="9">The sequence shown here is derived from an EMBL/GenBank/DDBJ whole genome shotgun (WGS) entry which is preliminary data.</text>
</comment>
<dbReference type="Pfam" id="PF07669">
    <property type="entry name" value="Eco57I"/>
    <property type="match status" value="1"/>
</dbReference>
<dbReference type="Gene3D" id="3.40.50.150">
    <property type="entry name" value="Vaccinia Virus protein VP39"/>
    <property type="match status" value="1"/>
</dbReference>
<keyword evidence="2 9" id="KW-0489">Methyltransferase</keyword>
<evidence type="ECO:0000256" key="3">
    <source>
        <dbReference type="ARBA" id="ARBA00022679"/>
    </source>
</evidence>
<dbReference type="InterPro" id="IPR050953">
    <property type="entry name" value="N4_N6_ade-DNA_methylase"/>
</dbReference>
<dbReference type="CDD" id="cd02440">
    <property type="entry name" value="AdoMet_MTases"/>
    <property type="match status" value="1"/>
</dbReference>
<keyword evidence="5" id="KW-0680">Restriction system</keyword>
<dbReference type="EMBL" id="JADIME010000084">
    <property type="protein sequence ID" value="MBO8465938.1"/>
    <property type="molecule type" value="Genomic_DNA"/>
</dbReference>
<dbReference type="GO" id="GO:0009007">
    <property type="term" value="F:site-specific DNA-methyltransferase (adenine-specific) activity"/>
    <property type="evidence" value="ECO:0007669"/>
    <property type="project" value="UniProtKB-EC"/>
</dbReference>
<evidence type="ECO:0000313" key="9">
    <source>
        <dbReference type="EMBL" id="MBO8465938.1"/>
    </source>
</evidence>
<dbReference type="InterPro" id="IPR011639">
    <property type="entry name" value="MethylTrfase_TaqI-like_dom"/>
</dbReference>
<evidence type="ECO:0000256" key="7">
    <source>
        <dbReference type="ARBA" id="ARBA00047942"/>
    </source>
</evidence>
<dbReference type="PRINTS" id="PR00507">
    <property type="entry name" value="N12N6MTFRASE"/>
</dbReference>
<evidence type="ECO:0000256" key="5">
    <source>
        <dbReference type="ARBA" id="ARBA00022747"/>
    </source>
</evidence>
<dbReference type="SUPFAM" id="SSF53335">
    <property type="entry name" value="S-adenosyl-L-methionine-dependent methyltransferases"/>
    <property type="match status" value="1"/>
</dbReference>
<feature type="domain" description="Type II methyltransferase M.TaqI-like" evidence="8">
    <location>
        <begin position="73"/>
        <end position="179"/>
    </location>
</feature>
<reference evidence="9" key="1">
    <citation type="submission" date="2020-10" db="EMBL/GenBank/DDBJ databases">
        <authorList>
            <person name="Gilroy R."/>
        </authorList>
    </citation>
    <scope>NUCLEOTIDE SEQUENCE</scope>
    <source>
        <strain evidence="9">10037</strain>
    </source>
</reference>
<dbReference type="PANTHER" id="PTHR33841:SF6">
    <property type="entry name" value="TYPE II METHYLTRANSFERASE M.HINDII"/>
    <property type="match status" value="1"/>
</dbReference>
<name>A0A9D9I4V7_9BACT</name>
<dbReference type="InterPro" id="IPR002052">
    <property type="entry name" value="DNA_methylase_N6_adenine_CS"/>
</dbReference>
<dbReference type="GO" id="GO:0006304">
    <property type="term" value="P:DNA modification"/>
    <property type="evidence" value="ECO:0007669"/>
    <property type="project" value="InterPro"/>
</dbReference>
<sequence length="514" mass="61157">MKEKNKYGQYFTIAPVAEFMVKLISHNEDCKILEPSCGKGIFLSKLYEKGFKNIDAYEIDETLDNPFHCVKYESFISAPLNNYDVVIGNPPYIRWKNLEKQLKDELASSPLWNHYFNSLCDYLFIFILKSIEQLNEEGELIFICTDYWMNTTHSSTLRNYMVRNGYFSEIYHFKEAPLFENVCASFMIFRYVKTKKSSAPKIKLFKYINEKKIKGIEDLLDGNSFILSEIPQFKENERWLLVPEKQQEILCKIEDSCRRRIPILFENADINRIGDVCDIGNGMVSGLDKAFNISDLVFLNKEEKASTIKVLKAKDLRPYMHVSESAYFFIDKRISEEEFIRFYPNVFQYMIRYKDNLLKRYNYGKDIPYWEFVFPRNLNLFMRKEKRILVPCKERISNKNYFRFSLASENYMPLQDVTGIFKKRTCKESIEYITAYLNNWRVFDWLKYNGIIKGHIVEFSESPIASIPYRPIDWENDNERMIHDEITKDVIKYAENKDENCIEKIDNCFNILFS</sequence>